<dbReference type="Pfam" id="PF19516">
    <property type="entry name" value="DUF6049"/>
    <property type="match status" value="1"/>
</dbReference>
<gene>
    <name evidence="4" type="ORF">FVP60_11360</name>
</gene>
<keyword evidence="2" id="KW-1133">Transmembrane helix</keyword>
<keyword evidence="2" id="KW-0472">Membrane</keyword>
<feature type="transmembrane region" description="Helical" evidence="2">
    <location>
        <begin position="660"/>
        <end position="678"/>
    </location>
</feature>
<dbReference type="InterPro" id="IPR046112">
    <property type="entry name" value="DUF6049"/>
</dbReference>
<feature type="compositionally biased region" description="Low complexity" evidence="1">
    <location>
        <begin position="694"/>
        <end position="729"/>
    </location>
</feature>
<dbReference type="AlphaFoldDB" id="A0A5C8HNK4"/>
<evidence type="ECO:0000256" key="1">
    <source>
        <dbReference type="SAM" id="MobiDB-lite"/>
    </source>
</evidence>
<feature type="compositionally biased region" description="Low complexity" evidence="1">
    <location>
        <begin position="40"/>
        <end position="57"/>
    </location>
</feature>
<dbReference type="RefSeq" id="WP_147826402.1">
    <property type="nucleotide sequence ID" value="NZ_BAAARG010000001.1"/>
</dbReference>
<comment type="caution">
    <text evidence="4">The sequence shown here is derived from an EMBL/GenBank/DDBJ whole genome shotgun (WGS) entry which is preliminary data.</text>
</comment>
<sequence length="744" mass="76414">MTTTRPLSTALRWRHAATLCTAALVVGSGLIMAPAAFGATTPTPTPSASVTPTDTTPEPSPSPTAGLGSIVAAPRAGGIFQPGSELIVDMRLDNGAAALVAGTATLRIGSAPLTDEGAISDWLSNDPAGVTLTDVGTLAVDPQAADATTDIEVHGSRILAPLTSLTPGVHPIQVSYVSGTVTYTDNAVITVPEPGDNVSVVVPFTAPAISRGLLSADALAELTAEDGDLTLALHAAQQANVIVVVDPAILASMRALGASAPTSVQNWLDDFDELDNDIFVLPFADADVATLVAAGVADLAPTSLTRYLDASFSPVVDGTTPAPTATPNAAPTLEELLTIDGAVDDLVWPAGGTMTQATAEWAVSEGKTVLVSSAQVDTSQVHVTLEGSGTDALVYDAELSAAVSLAVSEADAVVRNDDLSEVLAQANVTGDGRALIALDRDVEWNEAAATETLGALRDASSGRLAGEVILRAQTAVPAALTGAPEPTDRAAVLTSLLQNEKPLAEMAVVLTDPTLITGAERAEILQLFSVAWLGEKKWDEQIAAHREAVHQTLTAIDIAPVSTIQFLTSGSSIPLQVRNDLPFAATLKLWAQPDDFRLTVESPTTVQAQAGAVTKVLIPVTAGLGNGDVTIRFWLTAENGHEIGGPMYTDVLVRAEWEKFGITALIALVVLLFAGGIYRTVHKRRRERAIAADSVEGSAEVEAGAGDSAADSAGSDAGADATSDAGDAEPSTQASDENHKDSHG</sequence>
<evidence type="ECO:0000313" key="4">
    <source>
        <dbReference type="EMBL" id="TXK03471.1"/>
    </source>
</evidence>
<protein>
    <recommendedName>
        <fullName evidence="6">2-oxoglutarate dehydrogenase</fullName>
    </recommendedName>
</protein>
<keyword evidence="5" id="KW-1185">Reference proteome</keyword>
<accession>A0A5C8HNK4</accession>
<feature type="chain" id="PRO_5022746467" description="2-oxoglutarate dehydrogenase" evidence="3">
    <location>
        <begin position="39"/>
        <end position="744"/>
    </location>
</feature>
<evidence type="ECO:0000256" key="2">
    <source>
        <dbReference type="SAM" id="Phobius"/>
    </source>
</evidence>
<evidence type="ECO:0000313" key="5">
    <source>
        <dbReference type="Proteomes" id="UP000321196"/>
    </source>
</evidence>
<feature type="region of interest" description="Disordered" evidence="1">
    <location>
        <begin position="690"/>
        <end position="744"/>
    </location>
</feature>
<evidence type="ECO:0008006" key="6">
    <source>
        <dbReference type="Google" id="ProtNLM"/>
    </source>
</evidence>
<evidence type="ECO:0000256" key="3">
    <source>
        <dbReference type="SAM" id="SignalP"/>
    </source>
</evidence>
<dbReference type="Proteomes" id="UP000321196">
    <property type="component" value="Unassembled WGS sequence"/>
</dbReference>
<dbReference type="OrthoDB" id="4985746at2"/>
<reference evidence="4 5" key="1">
    <citation type="submission" date="2019-08" db="EMBL/GenBank/DDBJ databases">
        <authorList>
            <person name="Dong K."/>
        </authorList>
    </citation>
    <scope>NUCLEOTIDE SEQUENCE [LARGE SCALE GENOMIC DNA]</scope>
    <source>
        <strain evidence="4 5">M4-8</strain>
    </source>
</reference>
<name>A0A5C8HNK4_9MICO</name>
<feature type="signal peptide" evidence="3">
    <location>
        <begin position="1"/>
        <end position="38"/>
    </location>
</feature>
<keyword evidence="2" id="KW-0812">Transmembrane</keyword>
<proteinExistence type="predicted"/>
<dbReference type="EMBL" id="VRSW01000004">
    <property type="protein sequence ID" value="TXK03471.1"/>
    <property type="molecule type" value="Genomic_DNA"/>
</dbReference>
<keyword evidence="3" id="KW-0732">Signal</keyword>
<organism evidence="4 5">
    <name type="scientific">Microbacterium mitrae</name>
    <dbReference type="NCBI Taxonomy" id="664640"/>
    <lineage>
        <taxon>Bacteria</taxon>
        <taxon>Bacillati</taxon>
        <taxon>Actinomycetota</taxon>
        <taxon>Actinomycetes</taxon>
        <taxon>Micrococcales</taxon>
        <taxon>Microbacteriaceae</taxon>
        <taxon>Microbacterium</taxon>
    </lineage>
</organism>
<feature type="region of interest" description="Disordered" evidence="1">
    <location>
        <begin position="40"/>
        <end position="68"/>
    </location>
</feature>